<dbReference type="Proteomes" id="UP000007801">
    <property type="component" value="Unassembled WGS sequence"/>
</dbReference>
<dbReference type="InterPro" id="IPR006601">
    <property type="entry name" value="Uncharacterised_DM11_DROME"/>
</dbReference>
<dbReference type="OrthoDB" id="7912743at2759"/>
<dbReference type="EMBL" id="CH902640">
    <property type="protein sequence ID" value="EDV38323.2"/>
    <property type="molecule type" value="Genomic_DNA"/>
</dbReference>
<sequence length="195" mass="21952">MKYLFICSVCLAGILLHLLPASQSASYEIIADERTLNLVCDDQDNHGNTPLRQIIDISGLHFDVAEDMETIYYNGDIKMMGSLVRGAPITLEADVYRWERSQWLPTGVSVKRDNFCEAIKNPMEIWHPIFVKFGINVSKCPPKKGSVFTFRNVSNHVFVRNMPFADIAGDLKAVVHLGNGGKNTCMVVYLKVYTH</sequence>
<reference evidence="2 3" key="1">
    <citation type="journal article" date="2007" name="Nature">
        <title>Evolution of genes and genomes on the Drosophila phylogeny.</title>
        <authorList>
            <consortium name="Drosophila 12 Genomes Consortium"/>
            <person name="Clark A.G."/>
            <person name="Eisen M.B."/>
            <person name="Smith D.R."/>
            <person name="Bergman C.M."/>
            <person name="Oliver B."/>
            <person name="Markow T.A."/>
            <person name="Kaufman T.C."/>
            <person name="Kellis M."/>
            <person name="Gelbart W."/>
            <person name="Iyer V.N."/>
            <person name="Pollard D.A."/>
            <person name="Sackton T.B."/>
            <person name="Larracuente A.M."/>
            <person name="Singh N.D."/>
            <person name="Abad J.P."/>
            <person name="Abt D.N."/>
            <person name="Adryan B."/>
            <person name="Aguade M."/>
            <person name="Akashi H."/>
            <person name="Anderson W.W."/>
            <person name="Aquadro C.F."/>
            <person name="Ardell D.H."/>
            <person name="Arguello R."/>
            <person name="Artieri C.G."/>
            <person name="Barbash D.A."/>
            <person name="Barker D."/>
            <person name="Barsanti P."/>
            <person name="Batterham P."/>
            <person name="Batzoglou S."/>
            <person name="Begun D."/>
            <person name="Bhutkar A."/>
            <person name="Blanco E."/>
            <person name="Bosak S.A."/>
            <person name="Bradley R.K."/>
            <person name="Brand A.D."/>
            <person name="Brent M.R."/>
            <person name="Brooks A.N."/>
            <person name="Brown R.H."/>
            <person name="Butlin R.K."/>
            <person name="Caggese C."/>
            <person name="Calvi B.R."/>
            <person name="Bernardo de Carvalho A."/>
            <person name="Caspi A."/>
            <person name="Castrezana S."/>
            <person name="Celniker S.E."/>
            <person name="Chang J.L."/>
            <person name="Chapple C."/>
            <person name="Chatterji S."/>
            <person name="Chinwalla A."/>
            <person name="Civetta A."/>
            <person name="Clifton S.W."/>
            <person name="Comeron J.M."/>
            <person name="Costello J.C."/>
            <person name="Coyne J.A."/>
            <person name="Daub J."/>
            <person name="David R.G."/>
            <person name="Delcher A.L."/>
            <person name="Delehaunty K."/>
            <person name="Do C.B."/>
            <person name="Ebling H."/>
            <person name="Edwards K."/>
            <person name="Eickbush T."/>
            <person name="Evans J.D."/>
            <person name="Filipski A."/>
            <person name="Findeiss S."/>
            <person name="Freyhult E."/>
            <person name="Fulton L."/>
            <person name="Fulton R."/>
            <person name="Garcia A.C."/>
            <person name="Gardiner A."/>
            <person name="Garfield D.A."/>
            <person name="Garvin B.E."/>
            <person name="Gibson G."/>
            <person name="Gilbert D."/>
            <person name="Gnerre S."/>
            <person name="Godfrey J."/>
            <person name="Good R."/>
            <person name="Gotea V."/>
            <person name="Gravely B."/>
            <person name="Greenberg A.J."/>
            <person name="Griffiths-Jones S."/>
            <person name="Gross S."/>
            <person name="Guigo R."/>
            <person name="Gustafson E.A."/>
            <person name="Haerty W."/>
            <person name="Hahn M.W."/>
            <person name="Halligan D.L."/>
            <person name="Halpern A.L."/>
            <person name="Halter G.M."/>
            <person name="Han M.V."/>
            <person name="Heger A."/>
            <person name="Hillier L."/>
            <person name="Hinrichs A.S."/>
            <person name="Holmes I."/>
            <person name="Hoskins R.A."/>
            <person name="Hubisz M.J."/>
            <person name="Hultmark D."/>
            <person name="Huntley M.A."/>
            <person name="Jaffe D.B."/>
            <person name="Jagadeeshan S."/>
            <person name="Jeck W.R."/>
            <person name="Johnson J."/>
            <person name="Jones C.D."/>
            <person name="Jordan W.C."/>
            <person name="Karpen G.H."/>
            <person name="Kataoka E."/>
            <person name="Keightley P.D."/>
            <person name="Kheradpour P."/>
            <person name="Kirkness E.F."/>
            <person name="Koerich L.B."/>
            <person name="Kristiansen K."/>
            <person name="Kudrna D."/>
            <person name="Kulathinal R.J."/>
            <person name="Kumar S."/>
            <person name="Kwok R."/>
            <person name="Lander E."/>
            <person name="Langley C.H."/>
            <person name="Lapoint R."/>
            <person name="Lazzaro B.P."/>
            <person name="Lee S.J."/>
            <person name="Levesque L."/>
            <person name="Li R."/>
            <person name="Lin C.F."/>
            <person name="Lin M.F."/>
            <person name="Lindblad-Toh K."/>
            <person name="Llopart A."/>
            <person name="Long M."/>
            <person name="Low L."/>
            <person name="Lozovsky E."/>
            <person name="Lu J."/>
            <person name="Luo M."/>
            <person name="Machado C.A."/>
            <person name="Makalowski W."/>
            <person name="Marzo M."/>
            <person name="Matsuda M."/>
            <person name="Matzkin L."/>
            <person name="McAllister B."/>
            <person name="McBride C.S."/>
            <person name="McKernan B."/>
            <person name="McKernan K."/>
            <person name="Mendez-Lago M."/>
            <person name="Minx P."/>
            <person name="Mollenhauer M.U."/>
            <person name="Montooth K."/>
            <person name="Mount S.M."/>
            <person name="Mu X."/>
            <person name="Myers E."/>
            <person name="Negre B."/>
            <person name="Newfeld S."/>
            <person name="Nielsen R."/>
            <person name="Noor M.A."/>
            <person name="O'Grady P."/>
            <person name="Pachter L."/>
            <person name="Papaceit M."/>
            <person name="Parisi M.J."/>
            <person name="Parisi M."/>
            <person name="Parts L."/>
            <person name="Pedersen J.S."/>
            <person name="Pesole G."/>
            <person name="Phillippy A.M."/>
            <person name="Ponting C.P."/>
            <person name="Pop M."/>
            <person name="Porcelli D."/>
            <person name="Powell J.R."/>
            <person name="Prohaska S."/>
            <person name="Pruitt K."/>
            <person name="Puig M."/>
            <person name="Quesneville H."/>
            <person name="Ram K.R."/>
            <person name="Rand D."/>
            <person name="Rasmussen M.D."/>
            <person name="Reed L.K."/>
            <person name="Reenan R."/>
            <person name="Reily A."/>
            <person name="Remington K.A."/>
            <person name="Rieger T.T."/>
            <person name="Ritchie M.G."/>
            <person name="Robin C."/>
            <person name="Rogers Y.H."/>
            <person name="Rohde C."/>
            <person name="Rozas J."/>
            <person name="Rubenfield M.J."/>
            <person name="Ruiz A."/>
            <person name="Russo S."/>
            <person name="Salzberg S.L."/>
            <person name="Sanchez-Gracia A."/>
            <person name="Saranga D.J."/>
            <person name="Sato H."/>
            <person name="Schaeffer S.W."/>
            <person name="Schatz M.C."/>
            <person name="Schlenke T."/>
            <person name="Schwartz R."/>
            <person name="Segarra C."/>
            <person name="Singh R.S."/>
            <person name="Sirot L."/>
            <person name="Sirota M."/>
            <person name="Sisneros N.B."/>
            <person name="Smith C.D."/>
            <person name="Smith T.F."/>
            <person name="Spieth J."/>
            <person name="Stage D.E."/>
            <person name="Stark A."/>
            <person name="Stephan W."/>
            <person name="Strausberg R.L."/>
            <person name="Strempel S."/>
            <person name="Sturgill D."/>
            <person name="Sutton G."/>
            <person name="Sutton G.G."/>
            <person name="Tao W."/>
            <person name="Teichmann S."/>
            <person name="Tobari Y.N."/>
            <person name="Tomimura Y."/>
            <person name="Tsolas J.M."/>
            <person name="Valente V.L."/>
            <person name="Venter E."/>
            <person name="Venter J.C."/>
            <person name="Vicario S."/>
            <person name="Vieira F.G."/>
            <person name="Vilella A.J."/>
            <person name="Villasante A."/>
            <person name="Walenz B."/>
            <person name="Wang J."/>
            <person name="Wasserman M."/>
            <person name="Watts T."/>
            <person name="Wilson D."/>
            <person name="Wilson R.K."/>
            <person name="Wing R.A."/>
            <person name="Wolfner M.F."/>
            <person name="Wong A."/>
            <person name="Wong G.K."/>
            <person name="Wu C.I."/>
            <person name="Wu G."/>
            <person name="Yamamoto D."/>
            <person name="Yang H.P."/>
            <person name="Yang S.P."/>
            <person name="Yorke J.A."/>
            <person name="Yoshida K."/>
            <person name="Zdobnov E."/>
            <person name="Zhang P."/>
            <person name="Zhang Y."/>
            <person name="Zimin A.V."/>
            <person name="Baldwin J."/>
            <person name="Abdouelleil A."/>
            <person name="Abdulkadir J."/>
            <person name="Abebe A."/>
            <person name="Abera B."/>
            <person name="Abreu J."/>
            <person name="Acer S.C."/>
            <person name="Aftuck L."/>
            <person name="Alexander A."/>
            <person name="An P."/>
            <person name="Anderson E."/>
            <person name="Anderson S."/>
            <person name="Arachi H."/>
            <person name="Azer M."/>
            <person name="Bachantsang P."/>
            <person name="Barry A."/>
            <person name="Bayul T."/>
            <person name="Berlin A."/>
            <person name="Bessette D."/>
            <person name="Bloom T."/>
            <person name="Blye J."/>
            <person name="Boguslavskiy L."/>
            <person name="Bonnet C."/>
            <person name="Boukhgalter B."/>
            <person name="Bourzgui I."/>
            <person name="Brown A."/>
            <person name="Cahill P."/>
            <person name="Channer S."/>
            <person name="Cheshatsang Y."/>
            <person name="Chuda L."/>
            <person name="Citroen M."/>
            <person name="Collymore A."/>
            <person name="Cooke P."/>
            <person name="Costello M."/>
            <person name="D'Aco K."/>
            <person name="Daza R."/>
            <person name="De Haan G."/>
            <person name="DeGray S."/>
            <person name="DeMaso C."/>
            <person name="Dhargay N."/>
            <person name="Dooley K."/>
            <person name="Dooley E."/>
            <person name="Doricent M."/>
            <person name="Dorje P."/>
            <person name="Dorjee K."/>
            <person name="Dupes A."/>
            <person name="Elong R."/>
            <person name="Falk J."/>
            <person name="Farina A."/>
            <person name="Faro S."/>
            <person name="Ferguson D."/>
            <person name="Fisher S."/>
            <person name="Foley C.D."/>
            <person name="Franke A."/>
            <person name="Friedrich D."/>
            <person name="Gadbois L."/>
            <person name="Gearin G."/>
            <person name="Gearin C.R."/>
            <person name="Giannoukos G."/>
            <person name="Goode T."/>
            <person name="Graham J."/>
            <person name="Grandbois E."/>
            <person name="Grewal S."/>
            <person name="Gyaltsen K."/>
            <person name="Hafez N."/>
            <person name="Hagos B."/>
            <person name="Hall J."/>
            <person name="Henson C."/>
            <person name="Hollinger A."/>
            <person name="Honan T."/>
            <person name="Huard M.D."/>
            <person name="Hughes L."/>
            <person name="Hurhula B."/>
            <person name="Husby M.E."/>
            <person name="Kamat A."/>
            <person name="Kanga B."/>
            <person name="Kashin S."/>
            <person name="Khazanovich D."/>
            <person name="Kisner P."/>
            <person name="Lance K."/>
            <person name="Lara M."/>
            <person name="Lee W."/>
            <person name="Lennon N."/>
            <person name="Letendre F."/>
            <person name="LeVine R."/>
            <person name="Lipovsky A."/>
            <person name="Liu X."/>
            <person name="Liu J."/>
            <person name="Liu S."/>
            <person name="Lokyitsang T."/>
            <person name="Lokyitsang Y."/>
            <person name="Lubonja R."/>
            <person name="Lui A."/>
            <person name="MacDonald P."/>
            <person name="Magnisalis V."/>
            <person name="Maru K."/>
            <person name="Matthews C."/>
            <person name="McCusker W."/>
            <person name="McDonough S."/>
            <person name="Mehta T."/>
            <person name="Meldrim J."/>
            <person name="Meneus L."/>
            <person name="Mihai O."/>
            <person name="Mihalev A."/>
            <person name="Mihova T."/>
            <person name="Mittelman R."/>
            <person name="Mlenga V."/>
            <person name="Montmayeur A."/>
            <person name="Mulrain L."/>
            <person name="Navidi A."/>
            <person name="Naylor J."/>
            <person name="Negash T."/>
            <person name="Nguyen T."/>
            <person name="Nguyen N."/>
            <person name="Nicol R."/>
            <person name="Norbu C."/>
            <person name="Norbu N."/>
            <person name="Novod N."/>
            <person name="O'Neill B."/>
            <person name="Osman S."/>
            <person name="Markiewicz E."/>
            <person name="Oyono O.L."/>
            <person name="Patti C."/>
            <person name="Phunkhang P."/>
            <person name="Pierre F."/>
            <person name="Priest M."/>
            <person name="Raghuraman S."/>
            <person name="Rege F."/>
            <person name="Reyes R."/>
            <person name="Rise C."/>
            <person name="Rogov P."/>
            <person name="Ross K."/>
            <person name="Ryan E."/>
            <person name="Settipalli S."/>
            <person name="Shea T."/>
            <person name="Sherpa N."/>
            <person name="Shi L."/>
            <person name="Shih D."/>
            <person name="Sparrow T."/>
            <person name="Spaulding J."/>
            <person name="Stalker J."/>
            <person name="Stange-Thomann N."/>
            <person name="Stavropoulos S."/>
            <person name="Stone C."/>
            <person name="Strader C."/>
            <person name="Tesfaye S."/>
            <person name="Thomson T."/>
            <person name="Thoulutsang Y."/>
            <person name="Thoulutsang D."/>
            <person name="Topham K."/>
            <person name="Topping I."/>
            <person name="Tsamla T."/>
            <person name="Vassiliev H."/>
            <person name="Vo A."/>
            <person name="Wangchuk T."/>
            <person name="Wangdi T."/>
            <person name="Weiand M."/>
            <person name="Wilkinson J."/>
            <person name="Wilson A."/>
            <person name="Yadav S."/>
            <person name="Young G."/>
            <person name="Yu Q."/>
            <person name="Zembek L."/>
            <person name="Zhong D."/>
            <person name="Zimmer A."/>
            <person name="Zwirko Z."/>
            <person name="Jaffe D.B."/>
            <person name="Alvarez P."/>
            <person name="Brockman W."/>
            <person name="Butler J."/>
            <person name="Chin C."/>
            <person name="Gnerre S."/>
            <person name="Grabherr M."/>
            <person name="Kleber M."/>
            <person name="Mauceli E."/>
            <person name="MacCallum I."/>
        </authorList>
    </citation>
    <scope>NUCLEOTIDE SEQUENCE [LARGE SCALE GENOMIC DNA]</scope>
    <source>
        <strain evidence="3">Tucson 14024-0371.13</strain>
    </source>
</reference>
<dbReference type="HOGENOM" id="CLU_113027_0_0_1"/>
<accession>B3N0B9</accession>
<protein>
    <recommendedName>
        <fullName evidence="4">MD-2-related lipid-recognition domain-containing protein</fullName>
    </recommendedName>
</protein>
<dbReference type="SMART" id="SM00675">
    <property type="entry name" value="DM11"/>
    <property type="match status" value="1"/>
</dbReference>
<evidence type="ECO:0000313" key="2">
    <source>
        <dbReference type="EMBL" id="EDV38323.2"/>
    </source>
</evidence>
<evidence type="ECO:0000313" key="3">
    <source>
        <dbReference type="Proteomes" id="UP000007801"/>
    </source>
</evidence>
<evidence type="ECO:0008006" key="4">
    <source>
        <dbReference type="Google" id="ProtNLM"/>
    </source>
</evidence>
<feature type="signal peptide" evidence="1">
    <location>
        <begin position="1"/>
        <end position="24"/>
    </location>
</feature>
<dbReference type="AlphaFoldDB" id="B3N0B9"/>
<keyword evidence="1" id="KW-0732">Signal</keyword>
<proteinExistence type="predicted"/>
<feature type="chain" id="PRO_5006455046" description="MD-2-related lipid-recognition domain-containing protein" evidence="1">
    <location>
        <begin position="25"/>
        <end position="195"/>
    </location>
</feature>
<keyword evidence="3" id="KW-1185">Reference proteome</keyword>
<gene>
    <name evidence="2" type="primary">Dana\GF21755</name>
    <name evidence="2" type="synonym">dana_GLEANR_5660</name>
    <name evidence="2" type="ORF">GF21755</name>
</gene>
<dbReference type="InParanoid" id="B3N0B9"/>
<organism evidence="2 3">
    <name type="scientific">Drosophila ananassae</name>
    <name type="common">Fruit fly</name>
    <dbReference type="NCBI Taxonomy" id="7217"/>
    <lineage>
        <taxon>Eukaryota</taxon>
        <taxon>Metazoa</taxon>
        <taxon>Ecdysozoa</taxon>
        <taxon>Arthropoda</taxon>
        <taxon>Hexapoda</taxon>
        <taxon>Insecta</taxon>
        <taxon>Pterygota</taxon>
        <taxon>Neoptera</taxon>
        <taxon>Endopterygota</taxon>
        <taxon>Diptera</taxon>
        <taxon>Brachycera</taxon>
        <taxon>Muscomorpha</taxon>
        <taxon>Ephydroidea</taxon>
        <taxon>Drosophilidae</taxon>
        <taxon>Drosophila</taxon>
        <taxon>Sophophora</taxon>
    </lineage>
</organism>
<evidence type="ECO:0000256" key="1">
    <source>
        <dbReference type="SAM" id="SignalP"/>
    </source>
</evidence>
<name>B3N0B9_DROAN</name>
<dbReference type="eggNOG" id="ENOG502T93W">
    <property type="taxonomic scope" value="Eukaryota"/>
</dbReference>